<name>A0A080LWK6_9PROT</name>
<organism evidence="1 2">
    <name type="scientific">Candidatus Accumulibacter phosphatis</name>
    <dbReference type="NCBI Taxonomy" id="327160"/>
    <lineage>
        <taxon>Bacteria</taxon>
        <taxon>Pseudomonadati</taxon>
        <taxon>Pseudomonadota</taxon>
        <taxon>Betaproteobacteria</taxon>
        <taxon>Candidatus Accumulibacter</taxon>
    </lineage>
</organism>
<evidence type="ECO:0000313" key="1">
    <source>
        <dbReference type="EMBL" id="KFB73053.1"/>
    </source>
</evidence>
<evidence type="ECO:0000313" key="2">
    <source>
        <dbReference type="Proteomes" id="UP000020077"/>
    </source>
</evidence>
<dbReference type="Proteomes" id="UP000020077">
    <property type="component" value="Unassembled WGS sequence"/>
</dbReference>
<dbReference type="EMBL" id="JDVG02000293">
    <property type="protein sequence ID" value="KFB73053.1"/>
    <property type="molecule type" value="Genomic_DNA"/>
</dbReference>
<dbReference type="AlphaFoldDB" id="A0A080LWK6"/>
<accession>A0A080LWK6</accession>
<gene>
    <name evidence="1" type="ORF">AW09_001720</name>
</gene>
<protein>
    <submittedName>
        <fullName evidence="1">Uncharacterized protein</fullName>
    </submittedName>
</protein>
<proteinExistence type="predicted"/>
<comment type="caution">
    <text evidence="1">The sequence shown here is derived from an EMBL/GenBank/DDBJ whole genome shotgun (WGS) entry which is preliminary data.</text>
</comment>
<sequence length="292" mass="33030">MHQLVRILDDRFDFNDELIVTLIRIVFPQATRSDGHARIGALLNGIHGQHRGREIGHVQTFAQHLRDRHLGKIDHQCRPLLLDVDSRIDVGEVHRDPSLAILAAPEGDVANAVGSGRGVCLREMLHRRRARRSRARHQGKQQAVAIQCCLVGHCFLQVEDEARAVLRLDDVGTLQIALVIRLTRLAEAIGRVRKIKGHARRSGDTEGCRQCSQGFLEGELDVQHRALLDDIHRLNRIRLILCIRHSESQQRTGKQAEQVWFDVLHLLCSLLLQQQGARPLHPVTRGVLDEFS</sequence>
<reference evidence="1 2" key="1">
    <citation type="submission" date="2014-02" db="EMBL/GenBank/DDBJ databases">
        <title>Expanding our view of genomic diversity in Candidatus Accumulibacter clades.</title>
        <authorList>
            <person name="Skennerton C.T."/>
            <person name="Barr J.J."/>
            <person name="Slater F.R."/>
            <person name="Bond P.L."/>
            <person name="Tyson G.W."/>
        </authorList>
    </citation>
    <scope>NUCLEOTIDE SEQUENCE [LARGE SCALE GENOMIC DNA]</scope>
    <source>
        <strain evidence="2">BA-91</strain>
    </source>
</reference>